<dbReference type="Gene3D" id="1.10.3780.10">
    <property type="entry name" value="SusD-like"/>
    <property type="match status" value="1"/>
</dbReference>
<dbReference type="Gene3D" id="1.25.40.10">
    <property type="entry name" value="Tetratricopeptide repeat domain"/>
    <property type="match status" value="1"/>
</dbReference>
<name>A0ABX8H142_9BACT</name>
<comment type="subcellular location">
    <subcellularLocation>
        <location evidence="1">Cell outer membrane</location>
    </subcellularLocation>
</comment>
<dbReference type="PROSITE" id="PS51257">
    <property type="entry name" value="PROKAR_LIPOPROTEIN"/>
    <property type="match status" value="1"/>
</dbReference>
<protein>
    <submittedName>
        <fullName evidence="8">RagB/SusD family nutrient uptake outer membrane protein</fullName>
    </submittedName>
</protein>
<evidence type="ECO:0000313" key="9">
    <source>
        <dbReference type="Proteomes" id="UP000682802"/>
    </source>
</evidence>
<evidence type="ECO:0000256" key="1">
    <source>
        <dbReference type="ARBA" id="ARBA00004442"/>
    </source>
</evidence>
<dbReference type="Proteomes" id="UP000682802">
    <property type="component" value="Chromosome 1"/>
</dbReference>
<dbReference type="InterPro" id="IPR012944">
    <property type="entry name" value="SusD_RagB_dom"/>
</dbReference>
<keyword evidence="3 6" id="KW-0732">Signal</keyword>
<dbReference type="InterPro" id="IPR011990">
    <property type="entry name" value="TPR-like_helical_dom_sf"/>
</dbReference>
<keyword evidence="4" id="KW-0472">Membrane</keyword>
<feature type="chain" id="PRO_5047113423" evidence="6">
    <location>
        <begin position="31"/>
        <end position="535"/>
    </location>
</feature>
<evidence type="ECO:0000256" key="3">
    <source>
        <dbReference type="ARBA" id="ARBA00022729"/>
    </source>
</evidence>
<gene>
    <name evidence="8" type="ORF">KM029_06590</name>
</gene>
<proteinExistence type="inferred from homology"/>
<dbReference type="SUPFAM" id="SSF48452">
    <property type="entry name" value="TPR-like"/>
    <property type="match status" value="1"/>
</dbReference>
<organism evidence="8 9">
    <name type="scientific">Flammeovirga kamogawensis</name>
    <dbReference type="NCBI Taxonomy" id="373891"/>
    <lineage>
        <taxon>Bacteria</taxon>
        <taxon>Pseudomonadati</taxon>
        <taxon>Bacteroidota</taxon>
        <taxon>Cytophagia</taxon>
        <taxon>Cytophagales</taxon>
        <taxon>Flammeovirgaceae</taxon>
        <taxon>Flammeovirga</taxon>
    </lineage>
</organism>
<reference evidence="8 9" key="1">
    <citation type="submission" date="2021-05" db="EMBL/GenBank/DDBJ databases">
        <title>Comparative genomic studies on the polysaccharide-degrading batcterial strains of the Flammeovirga genus.</title>
        <authorList>
            <person name="Zewei F."/>
            <person name="Zheng Z."/>
            <person name="Yu L."/>
            <person name="Ruyue G."/>
            <person name="Yanhong M."/>
            <person name="Yuanyuan C."/>
            <person name="Jingyan G."/>
            <person name="Wenjun H."/>
        </authorList>
    </citation>
    <scope>NUCLEOTIDE SEQUENCE [LARGE SCALE GENOMIC DNA]</scope>
    <source>
        <strain evidence="8 9">YS10</strain>
    </source>
</reference>
<feature type="signal peptide" evidence="6">
    <location>
        <begin position="1"/>
        <end position="30"/>
    </location>
</feature>
<keyword evidence="5" id="KW-0998">Cell outer membrane</keyword>
<evidence type="ECO:0000313" key="8">
    <source>
        <dbReference type="EMBL" id="QWG09171.1"/>
    </source>
</evidence>
<accession>A0ABX8H142</accession>
<dbReference type="EMBL" id="CP076128">
    <property type="protein sequence ID" value="QWG09171.1"/>
    <property type="molecule type" value="Genomic_DNA"/>
</dbReference>
<evidence type="ECO:0000256" key="5">
    <source>
        <dbReference type="ARBA" id="ARBA00023237"/>
    </source>
</evidence>
<feature type="domain" description="RagB/SusD" evidence="7">
    <location>
        <begin position="367"/>
        <end position="535"/>
    </location>
</feature>
<dbReference type="Gene3D" id="1.25.40.390">
    <property type="match status" value="1"/>
</dbReference>
<sequence length="535" mass="59692">MATMNIKNIKTSIWVAILVLATSLTSCVHQLDTVPVDPREKTKDNTYTDLASYQQGLSKLYAGYATTGQQGPAGDGDLGGIDEGASQYLRRLWEAQELPTDEAINGWTDPGQPSMSFMNWVSTNTLIEALYNRVIYQVTLCNQYLRDTNDAPFEEVKAYRAQARFLRAFSYWHALDLFGNIVPFVTENDKVGSDLPNPAGELGGTELFDYIEAELLAIIETSGEEQLVDANAGLVGQANKGAAYMLLAKLYLNAGVYINQDKLTEAKKYTDLVIANYSLIENATKDYTAYETLFLADNYLQHNEIIFAINFDGNYTQTYGGTTYLVCASVGGEMDAAKFGIGGGWGGNRSMPSLYEQFEDGNEKQIDPRGMFFKGNKREVTDYREFTEGYGIEKFKNMKSDGSGATRLDFVDTNFPVFRLADALLMQTEIELRLSGAASNLNVKKLWDRVGRTGAVPQITEEFLLAERARELYWEGHRRTDLRRFGQYTNGTYVAPWSYKGGVVDGKDVDSRYELYPLPASDVGANPNLKQNPNY</sequence>
<evidence type="ECO:0000256" key="2">
    <source>
        <dbReference type="ARBA" id="ARBA00006275"/>
    </source>
</evidence>
<keyword evidence="9" id="KW-1185">Reference proteome</keyword>
<evidence type="ECO:0000259" key="7">
    <source>
        <dbReference type="Pfam" id="PF07980"/>
    </source>
</evidence>
<evidence type="ECO:0000256" key="4">
    <source>
        <dbReference type="ARBA" id="ARBA00023136"/>
    </source>
</evidence>
<comment type="similarity">
    <text evidence="2">Belongs to the SusD family.</text>
</comment>
<evidence type="ECO:0000256" key="6">
    <source>
        <dbReference type="SAM" id="SignalP"/>
    </source>
</evidence>
<dbReference type="Pfam" id="PF07980">
    <property type="entry name" value="SusD_RagB"/>
    <property type="match status" value="1"/>
</dbReference>